<keyword evidence="1" id="KW-1185">Reference proteome</keyword>
<evidence type="ECO:0000313" key="2">
    <source>
        <dbReference type="WBParaSite" id="ACRNAN_Path_831.g3170.t1"/>
    </source>
</evidence>
<dbReference type="AlphaFoldDB" id="A0A914CDK7"/>
<proteinExistence type="predicted"/>
<accession>A0A914CDK7</accession>
<evidence type="ECO:0000313" key="1">
    <source>
        <dbReference type="Proteomes" id="UP000887540"/>
    </source>
</evidence>
<protein>
    <submittedName>
        <fullName evidence="2">Uncharacterized protein</fullName>
    </submittedName>
</protein>
<reference evidence="2" key="1">
    <citation type="submission" date="2022-11" db="UniProtKB">
        <authorList>
            <consortium name="WormBaseParasite"/>
        </authorList>
    </citation>
    <scope>IDENTIFICATION</scope>
</reference>
<dbReference type="Proteomes" id="UP000887540">
    <property type="component" value="Unplaced"/>
</dbReference>
<dbReference type="WBParaSite" id="ACRNAN_Path_831.g3170.t1">
    <property type="protein sequence ID" value="ACRNAN_Path_831.g3170.t1"/>
    <property type="gene ID" value="ACRNAN_Path_831.g3170"/>
</dbReference>
<name>A0A914CDK7_9BILA</name>
<organism evidence="1 2">
    <name type="scientific">Acrobeloides nanus</name>
    <dbReference type="NCBI Taxonomy" id="290746"/>
    <lineage>
        <taxon>Eukaryota</taxon>
        <taxon>Metazoa</taxon>
        <taxon>Ecdysozoa</taxon>
        <taxon>Nematoda</taxon>
        <taxon>Chromadorea</taxon>
        <taxon>Rhabditida</taxon>
        <taxon>Tylenchina</taxon>
        <taxon>Cephalobomorpha</taxon>
        <taxon>Cephaloboidea</taxon>
        <taxon>Cephalobidae</taxon>
        <taxon>Acrobeloides</taxon>
    </lineage>
</organism>
<sequence length="108" mass="12707">MLLLQETYNFNISSKYYGSYVKNGNASIMPLNRDFTGYTITEYPLDASQNSSRICENEVPYTSKIVIEKTIEQENKKLEIKIEIFSTPLTTREQREKKWTRCAWTSYN</sequence>